<keyword evidence="3" id="KW-1185">Reference proteome</keyword>
<name>A0A3P7RK76_DIBLA</name>
<feature type="non-terminal residue" evidence="2">
    <location>
        <position position="72"/>
    </location>
</feature>
<dbReference type="Proteomes" id="UP000281553">
    <property type="component" value="Unassembled WGS sequence"/>
</dbReference>
<evidence type="ECO:0000313" key="3">
    <source>
        <dbReference type="Proteomes" id="UP000281553"/>
    </source>
</evidence>
<dbReference type="EMBL" id="UYRU01109110">
    <property type="protein sequence ID" value="VDN43782.1"/>
    <property type="molecule type" value="Genomic_DNA"/>
</dbReference>
<dbReference type="AlphaFoldDB" id="A0A3P7RK76"/>
<accession>A0A3P7RK76</accession>
<organism evidence="2 3">
    <name type="scientific">Dibothriocephalus latus</name>
    <name type="common">Fish tapeworm</name>
    <name type="synonym">Diphyllobothrium latum</name>
    <dbReference type="NCBI Taxonomy" id="60516"/>
    <lineage>
        <taxon>Eukaryota</taxon>
        <taxon>Metazoa</taxon>
        <taxon>Spiralia</taxon>
        <taxon>Lophotrochozoa</taxon>
        <taxon>Platyhelminthes</taxon>
        <taxon>Cestoda</taxon>
        <taxon>Eucestoda</taxon>
        <taxon>Diphyllobothriidea</taxon>
        <taxon>Diphyllobothriidae</taxon>
        <taxon>Dibothriocephalus</taxon>
    </lineage>
</organism>
<evidence type="ECO:0000256" key="1">
    <source>
        <dbReference type="SAM" id="MobiDB-lite"/>
    </source>
</evidence>
<dbReference type="OrthoDB" id="6256039at2759"/>
<feature type="region of interest" description="Disordered" evidence="1">
    <location>
        <begin position="1"/>
        <end position="24"/>
    </location>
</feature>
<proteinExistence type="predicted"/>
<reference evidence="2 3" key="1">
    <citation type="submission" date="2018-11" db="EMBL/GenBank/DDBJ databases">
        <authorList>
            <consortium name="Pathogen Informatics"/>
        </authorList>
    </citation>
    <scope>NUCLEOTIDE SEQUENCE [LARGE SCALE GENOMIC DNA]</scope>
</reference>
<sequence length="72" mass="7904">MMMVSLRADRRDSAQPCAPPPDIRRLLRHNTAPELLATGVVLPTPSALGVSVHIDRLVQIYMVGELFRIGPS</sequence>
<evidence type="ECO:0000313" key="2">
    <source>
        <dbReference type="EMBL" id="VDN43782.1"/>
    </source>
</evidence>
<protein>
    <submittedName>
        <fullName evidence="2">Uncharacterized protein</fullName>
    </submittedName>
</protein>
<gene>
    <name evidence="2" type="ORF">DILT_LOCUS19181</name>
</gene>